<organism evidence="5 6">
    <name type="scientific">Microcoleus anatoxicus PTRS2</name>
    <dbReference type="NCBI Taxonomy" id="2705321"/>
    <lineage>
        <taxon>Bacteria</taxon>
        <taxon>Bacillati</taxon>
        <taxon>Cyanobacteriota</taxon>
        <taxon>Cyanophyceae</taxon>
        <taxon>Oscillatoriophycideae</taxon>
        <taxon>Oscillatoriales</taxon>
        <taxon>Microcoleaceae</taxon>
        <taxon>Microcoleus</taxon>
        <taxon>Microcoleus anatoxicus</taxon>
    </lineage>
</organism>
<evidence type="ECO:0000256" key="4">
    <source>
        <dbReference type="ARBA" id="ARBA00023004"/>
    </source>
</evidence>
<keyword evidence="3" id="KW-0479">Metal-binding</keyword>
<name>A0ABU8YLM7_9CYAN</name>
<evidence type="ECO:0000256" key="3">
    <source>
        <dbReference type="ARBA" id="ARBA00022723"/>
    </source>
</evidence>
<dbReference type="Pfam" id="PF03055">
    <property type="entry name" value="RPE65"/>
    <property type="match status" value="1"/>
</dbReference>
<dbReference type="Proteomes" id="UP001384579">
    <property type="component" value="Unassembled WGS sequence"/>
</dbReference>
<dbReference type="PANTHER" id="PTHR10543">
    <property type="entry name" value="BETA-CAROTENE DIOXYGENASE"/>
    <property type="match status" value="1"/>
</dbReference>
<dbReference type="InterPro" id="IPR011048">
    <property type="entry name" value="Haem_d1_sf"/>
</dbReference>
<accession>A0ABU8YLM7</accession>
<reference evidence="5 6" key="1">
    <citation type="journal article" date="2020" name="Harmful Algae">
        <title>Molecular and morphological characterization of a novel dihydroanatoxin-a producing Microcoleus species (cyanobacteria) from the Russian River, California, USA.</title>
        <authorList>
            <person name="Conklin K.Y."/>
            <person name="Stancheva R."/>
            <person name="Otten T.G."/>
            <person name="Fadness R."/>
            <person name="Boyer G.L."/>
            <person name="Read B."/>
            <person name="Zhang X."/>
            <person name="Sheath R.G."/>
        </authorList>
    </citation>
    <scope>NUCLEOTIDE SEQUENCE [LARGE SCALE GENOMIC DNA]</scope>
    <source>
        <strain evidence="5 6">PTRS2</strain>
    </source>
</reference>
<proteinExistence type="inferred from homology"/>
<dbReference type="InterPro" id="IPR004294">
    <property type="entry name" value="Carotenoid_Oase"/>
</dbReference>
<sequence>MKTDSKTSAKKSWSKALALPAAEFPLTKISVKSGKIPAGFRGSLYRNGPARLERGGVSVGHWFDGDGAILGVHFTDGGASAVYRYVQTAGYLAEEKADKFLYSNYGMTAPGPVWLRWTKTVKNAANTSVLALPDRLLALWEGGPPHRLDLQTLETLGMDDLGSLDSNFVYSAHCKRDPITGNIFNFGITNGATTKLNLYKSDFTGKVVQKSTVTLDGIYALHDYVFAGKYLIFFVPPVQVNFLPLLVGISSYSESFKWKPELGTQILVFDSETLSLVSRGETEAWFQWHFANGFVKEDGDVAVDFVRFADFTTNQRLKEVATGETHTDAEGTLCRVHLSPLTAKVTGIEELLDKPCEFPIVPAAEVGQDSRYIYVAMYRPQVDIVAERYGAIARFDTHNRNLIIADCGENRYPTEPIYVPDISSEKGWIVTVVYDGNSDSSEVWIFDSDGLDRAPICQLELPSVIPLGFHGTWKNAV</sequence>
<comment type="caution">
    <text evidence="5">The sequence shown here is derived from an EMBL/GenBank/DDBJ whole genome shotgun (WGS) entry which is preliminary data.</text>
</comment>
<evidence type="ECO:0000256" key="2">
    <source>
        <dbReference type="ARBA" id="ARBA00006787"/>
    </source>
</evidence>
<evidence type="ECO:0000313" key="6">
    <source>
        <dbReference type="Proteomes" id="UP001384579"/>
    </source>
</evidence>
<dbReference type="SUPFAM" id="SSF51004">
    <property type="entry name" value="C-terminal (heme d1) domain of cytochrome cd1-nitrite reductase"/>
    <property type="match status" value="1"/>
</dbReference>
<protein>
    <submittedName>
        <fullName evidence="5">Carotenoid oxygenase family protein</fullName>
    </submittedName>
</protein>
<dbReference type="RefSeq" id="WP_340524478.1">
    <property type="nucleotide sequence ID" value="NZ_JBBLXS010000108.1"/>
</dbReference>
<evidence type="ECO:0000313" key="5">
    <source>
        <dbReference type="EMBL" id="MEK0185278.1"/>
    </source>
</evidence>
<dbReference type="PANTHER" id="PTHR10543:SF139">
    <property type="entry name" value="DIOXYGENASE"/>
    <property type="match status" value="1"/>
</dbReference>
<gene>
    <name evidence="5" type="ORF">WMG39_10435</name>
</gene>
<keyword evidence="4" id="KW-0408">Iron</keyword>
<comment type="similarity">
    <text evidence="2">Belongs to the carotenoid oxygenase family.</text>
</comment>
<comment type="cofactor">
    <cofactor evidence="1">
        <name>Fe(2+)</name>
        <dbReference type="ChEBI" id="CHEBI:29033"/>
    </cofactor>
</comment>
<keyword evidence="6" id="KW-1185">Reference proteome</keyword>
<dbReference type="EMBL" id="JBBLXS010000108">
    <property type="protein sequence ID" value="MEK0185278.1"/>
    <property type="molecule type" value="Genomic_DNA"/>
</dbReference>
<evidence type="ECO:0000256" key="1">
    <source>
        <dbReference type="ARBA" id="ARBA00001954"/>
    </source>
</evidence>